<organism evidence="1 2">
    <name type="scientific">Pseudomonas fluorescens</name>
    <dbReference type="NCBI Taxonomy" id="294"/>
    <lineage>
        <taxon>Bacteria</taxon>
        <taxon>Pseudomonadati</taxon>
        <taxon>Pseudomonadota</taxon>
        <taxon>Gammaproteobacteria</taxon>
        <taxon>Pseudomonadales</taxon>
        <taxon>Pseudomonadaceae</taxon>
        <taxon>Pseudomonas</taxon>
    </lineage>
</organism>
<dbReference type="AlphaFoldDB" id="A0A5E6Y3I0"/>
<name>A0A5E6Y3I0_PSEFL</name>
<sequence length="62" mass="7321">MILEFTDNEQLMLQSACDTFRAIQGVSTTTTEYERLYKRWEEEKSAALWLVLSRFVDEPSDK</sequence>
<evidence type="ECO:0000313" key="1">
    <source>
        <dbReference type="EMBL" id="VVN47587.1"/>
    </source>
</evidence>
<evidence type="ECO:0000313" key="2">
    <source>
        <dbReference type="Proteomes" id="UP000327167"/>
    </source>
</evidence>
<dbReference type="RefSeq" id="WP_150652971.1">
    <property type="nucleotide sequence ID" value="NZ_CABVHJ010000040.1"/>
</dbReference>
<dbReference type="EMBL" id="CABVHJ010000040">
    <property type="protein sequence ID" value="VVN47587.1"/>
    <property type="molecule type" value="Genomic_DNA"/>
</dbReference>
<protein>
    <submittedName>
        <fullName evidence="1">Uncharacterized protein</fullName>
    </submittedName>
</protein>
<reference evidence="1 2" key="1">
    <citation type="submission" date="2019-09" db="EMBL/GenBank/DDBJ databases">
        <authorList>
            <person name="Chandra G."/>
            <person name="Truman W A."/>
        </authorList>
    </citation>
    <scope>NUCLEOTIDE SEQUENCE [LARGE SCALE GENOMIC DNA]</scope>
    <source>
        <strain evidence="1">PS655</strain>
    </source>
</reference>
<accession>A0A5E6Y3I0</accession>
<gene>
    <name evidence="1" type="ORF">PS655_05987</name>
</gene>
<dbReference type="Proteomes" id="UP000327167">
    <property type="component" value="Unassembled WGS sequence"/>
</dbReference>
<proteinExistence type="predicted"/>